<dbReference type="EMBL" id="MU005576">
    <property type="protein sequence ID" value="KAF2686980.1"/>
    <property type="molecule type" value="Genomic_DNA"/>
</dbReference>
<protein>
    <submittedName>
        <fullName evidence="2">Uncharacterized protein</fullName>
    </submittedName>
</protein>
<dbReference type="Proteomes" id="UP000799291">
    <property type="component" value="Unassembled WGS sequence"/>
</dbReference>
<dbReference type="AlphaFoldDB" id="A0A6G1J9S2"/>
<keyword evidence="3" id="KW-1185">Reference proteome</keyword>
<accession>A0A6G1J9S2</accession>
<organism evidence="2 3">
    <name type="scientific">Lentithecium fluviatile CBS 122367</name>
    <dbReference type="NCBI Taxonomy" id="1168545"/>
    <lineage>
        <taxon>Eukaryota</taxon>
        <taxon>Fungi</taxon>
        <taxon>Dikarya</taxon>
        <taxon>Ascomycota</taxon>
        <taxon>Pezizomycotina</taxon>
        <taxon>Dothideomycetes</taxon>
        <taxon>Pleosporomycetidae</taxon>
        <taxon>Pleosporales</taxon>
        <taxon>Massarineae</taxon>
        <taxon>Lentitheciaceae</taxon>
        <taxon>Lentithecium</taxon>
    </lineage>
</organism>
<name>A0A6G1J9S2_9PLEO</name>
<evidence type="ECO:0000313" key="2">
    <source>
        <dbReference type="EMBL" id="KAF2686980.1"/>
    </source>
</evidence>
<feature type="compositionally biased region" description="Basic and acidic residues" evidence="1">
    <location>
        <begin position="140"/>
        <end position="155"/>
    </location>
</feature>
<gene>
    <name evidence="2" type="ORF">K458DRAFT_416300</name>
</gene>
<sequence length="216" mass="21491">MTSHGQKVTSDPASKHASAHEAVGVVTSDSLAAESLKGDGSFGEGNPKAAASKQPSKSTNTNNTDVSSATKLNPAVDAEAREAQEGWNETAQLNAGAGLGKDAGKGPTYATNTSTSGPLGGVPNSEGGNVTGGYAGAADQARDPGEFKPKGKGLTETDDLDGKTALGEVGTDQDPSRKAETDILKRDAMPGAAAAAKDTSAQDGGSKFSGLSDEQA</sequence>
<evidence type="ECO:0000313" key="3">
    <source>
        <dbReference type="Proteomes" id="UP000799291"/>
    </source>
</evidence>
<evidence type="ECO:0000256" key="1">
    <source>
        <dbReference type="SAM" id="MobiDB-lite"/>
    </source>
</evidence>
<feature type="compositionally biased region" description="Polar residues" evidence="1">
    <location>
        <begin position="53"/>
        <end position="71"/>
    </location>
</feature>
<reference evidence="2" key="1">
    <citation type="journal article" date="2020" name="Stud. Mycol.">
        <title>101 Dothideomycetes genomes: a test case for predicting lifestyles and emergence of pathogens.</title>
        <authorList>
            <person name="Haridas S."/>
            <person name="Albert R."/>
            <person name="Binder M."/>
            <person name="Bloem J."/>
            <person name="Labutti K."/>
            <person name="Salamov A."/>
            <person name="Andreopoulos B."/>
            <person name="Baker S."/>
            <person name="Barry K."/>
            <person name="Bills G."/>
            <person name="Bluhm B."/>
            <person name="Cannon C."/>
            <person name="Castanera R."/>
            <person name="Culley D."/>
            <person name="Daum C."/>
            <person name="Ezra D."/>
            <person name="Gonzalez J."/>
            <person name="Henrissat B."/>
            <person name="Kuo A."/>
            <person name="Liang C."/>
            <person name="Lipzen A."/>
            <person name="Lutzoni F."/>
            <person name="Magnuson J."/>
            <person name="Mondo S."/>
            <person name="Nolan M."/>
            <person name="Ohm R."/>
            <person name="Pangilinan J."/>
            <person name="Park H.-J."/>
            <person name="Ramirez L."/>
            <person name="Alfaro M."/>
            <person name="Sun H."/>
            <person name="Tritt A."/>
            <person name="Yoshinaga Y."/>
            <person name="Zwiers L.-H."/>
            <person name="Turgeon B."/>
            <person name="Goodwin S."/>
            <person name="Spatafora J."/>
            <person name="Crous P."/>
            <person name="Grigoriev I."/>
        </authorList>
    </citation>
    <scope>NUCLEOTIDE SEQUENCE</scope>
    <source>
        <strain evidence="2">CBS 122367</strain>
    </source>
</reference>
<proteinExistence type="predicted"/>
<feature type="compositionally biased region" description="Basic and acidic residues" evidence="1">
    <location>
        <begin position="174"/>
        <end position="188"/>
    </location>
</feature>
<feature type="region of interest" description="Disordered" evidence="1">
    <location>
        <begin position="1"/>
        <end position="216"/>
    </location>
</feature>
<dbReference type="OrthoDB" id="5383057at2759"/>
<feature type="compositionally biased region" description="Polar residues" evidence="1">
    <location>
        <begin position="1"/>
        <end position="12"/>
    </location>
</feature>